<reference evidence="1 2" key="1">
    <citation type="submission" date="2018-02" db="EMBL/GenBank/DDBJ databases">
        <title>Comparative genomics of Pseudomonas syringae.</title>
        <authorList>
            <person name="Hulin M.T."/>
        </authorList>
    </citation>
    <scope>NUCLEOTIDE SEQUENCE [LARGE SCALE GENOMIC DNA]</scope>
    <source>
        <strain evidence="1 2">R2leaf</strain>
        <plasmid evidence="1 2">p2_tig5</plasmid>
    </source>
</reference>
<accession>A0AAD0GUK1</accession>
<evidence type="ECO:0000313" key="1">
    <source>
        <dbReference type="EMBL" id="AVB23479.1"/>
    </source>
</evidence>
<name>A0AAD0GUK1_9PSED</name>
<dbReference type="AlphaFoldDB" id="A0AAD0GUK1"/>
<organism evidence="1 2">
    <name type="scientific">Pseudomonas avellanae</name>
    <dbReference type="NCBI Taxonomy" id="46257"/>
    <lineage>
        <taxon>Bacteria</taxon>
        <taxon>Pseudomonadati</taxon>
        <taxon>Pseudomonadota</taxon>
        <taxon>Gammaproteobacteria</taxon>
        <taxon>Pseudomonadales</taxon>
        <taxon>Pseudomonadaceae</taxon>
        <taxon>Pseudomonas</taxon>
    </lineage>
</organism>
<dbReference type="Proteomes" id="UP000236903">
    <property type="component" value="Plasmid p2_tig5"/>
</dbReference>
<dbReference type="KEGG" id="pavl:BKM03_31175"/>
<gene>
    <name evidence="1" type="ORF">BKM03_31175</name>
</gene>
<sequence length="63" mass="7199">MLTPQPFVTDGCIVLQFNFHLFLSDSGEQTLHPPTATAQRFEGWACVYQLLFLCVDLVKQRLN</sequence>
<evidence type="ECO:0000313" key="2">
    <source>
        <dbReference type="Proteomes" id="UP000236903"/>
    </source>
</evidence>
<geneLocation type="plasmid" evidence="1 2">
    <name>p2_tig5</name>
</geneLocation>
<proteinExistence type="predicted"/>
<dbReference type="EMBL" id="CP026564">
    <property type="protein sequence ID" value="AVB23479.1"/>
    <property type="molecule type" value="Genomic_DNA"/>
</dbReference>
<keyword evidence="1" id="KW-0614">Plasmid</keyword>
<protein>
    <submittedName>
        <fullName evidence="1">Uncharacterized protein</fullName>
    </submittedName>
</protein>